<dbReference type="GO" id="GO:0016020">
    <property type="term" value="C:membrane"/>
    <property type="evidence" value="ECO:0007669"/>
    <property type="project" value="InterPro"/>
</dbReference>
<dbReference type="AlphaFoldDB" id="A0A336K506"/>
<dbReference type="PROSITE" id="PS50929">
    <property type="entry name" value="ABC_TM1F"/>
    <property type="match status" value="1"/>
</dbReference>
<keyword evidence="3 9" id="KW-0812">Transmembrane</keyword>
<evidence type="ECO:0000256" key="9">
    <source>
        <dbReference type="SAM" id="Phobius"/>
    </source>
</evidence>
<protein>
    <submittedName>
        <fullName evidence="12">CSON001445 protein</fullName>
    </submittedName>
</protein>
<comment type="subcellular location">
    <subcellularLocation>
        <location evidence="1">Endomembrane system</location>
        <topology evidence="1">Multi-pass membrane protein</topology>
    </subcellularLocation>
</comment>
<evidence type="ECO:0000313" key="13">
    <source>
        <dbReference type="EMBL" id="SSX20436.1"/>
    </source>
</evidence>
<keyword evidence="2" id="KW-0813">Transport</keyword>
<dbReference type="GO" id="GO:0140359">
    <property type="term" value="F:ABC-type transporter activity"/>
    <property type="evidence" value="ECO:0007669"/>
    <property type="project" value="InterPro"/>
</dbReference>
<keyword evidence="7 9" id="KW-1133">Transmembrane helix</keyword>
<keyword evidence="5" id="KW-0547">Nucleotide-binding</keyword>
<dbReference type="InterPro" id="IPR036640">
    <property type="entry name" value="ABC1_TM_sf"/>
</dbReference>
<evidence type="ECO:0000256" key="2">
    <source>
        <dbReference type="ARBA" id="ARBA00022448"/>
    </source>
</evidence>
<dbReference type="PANTHER" id="PTHR24223">
    <property type="entry name" value="ATP-BINDING CASSETTE SUB-FAMILY C"/>
    <property type="match status" value="1"/>
</dbReference>
<feature type="transmembrane region" description="Helical" evidence="9">
    <location>
        <begin position="79"/>
        <end position="110"/>
    </location>
</feature>
<dbReference type="VEuPathDB" id="VectorBase:CSON001445"/>
<evidence type="ECO:0000256" key="10">
    <source>
        <dbReference type="SAM" id="SignalP"/>
    </source>
</evidence>
<evidence type="ECO:0000256" key="4">
    <source>
        <dbReference type="ARBA" id="ARBA00022737"/>
    </source>
</evidence>
<dbReference type="EMBL" id="UFQS01000121">
    <property type="protein sequence ID" value="SSX00056.1"/>
    <property type="molecule type" value="Genomic_DNA"/>
</dbReference>
<keyword evidence="6" id="KW-0067">ATP-binding</keyword>
<reference evidence="13" key="2">
    <citation type="submission" date="2018-07" db="EMBL/GenBank/DDBJ databases">
        <authorList>
            <person name="Quirk P.G."/>
            <person name="Krulwich T.A."/>
        </authorList>
    </citation>
    <scope>NUCLEOTIDE SEQUENCE</scope>
</reference>
<evidence type="ECO:0000256" key="1">
    <source>
        <dbReference type="ARBA" id="ARBA00004127"/>
    </source>
</evidence>
<proteinExistence type="predicted"/>
<dbReference type="PANTHER" id="PTHR24223:SF443">
    <property type="entry name" value="MULTIDRUG-RESISTANCE LIKE PROTEIN 1, ISOFORM I"/>
    <property type="match status" value="1"/>
</dbReference>
<evidence type="ECO:0000256" key="8">
    <source>
        <dbReference type="ARBA" id="ARBA00023136"/>
    </source>
</evidence>
<dbReference type="GO" id="GO:0005524">
    <property type="term" value="F:ATP binding"/>
    <property type="evidence" value="ECO:0007669"/>
    <property type="project" value="UniProtKB-KW"/>
</dbReference>
<evidence type="ECO:0000256" key="6">
    <source>
        <dbReference type="ARBA" id="ARBA00022840"/>
    </source>
</evidence>
<evidence type="ECO:0000256" key="7">
    <source>
        <dbReference type="ARBA" id="ARBA00022989"/>
    </source>
</evidence>
<feature type="signal peptide" evidence="10">
    <location>
        <begin position="1"/>
        <end position="24"/>
    </location>
</feature>
<dbReference type="GO" id="GO:0012505">
    <property type="term" value="C:endomembrane system"/>
    <property type="evidence" value="ECO:0007669"/>
    <property type="project" value="UniProtKB-SubCell"/>
</dbReference>
<keyword evidence="10" id="KW-0732">Signal</keyword>
<evidence type="ECO:0000256" key="3">
    <source>
        <dbReference type="ARBA" id="ARBA00022692"/>
    </source>
</evidence>
<feature type="chain" id="PRO_5033342584" evidence="10">
    <location>
        <begin position="25"/>
        <end position="157"/>
    </location>
</feature>
<keyword evidence="4" id="KW-0677">Repeat</keyword>
<gene>
    <name evidence="12" type="primary">CSON001445</name>
</gene>
<dbReference type="InterPro" id="IPR011527">
    <property type="entry name" value="ABC1_TM_dom"/>
</dbReference>
<dbReference type="EMBL" id="UFQT01000121">
    <property type="protein sequence ID" value="SSX20436.1"/>
    <property type="molecule type" value="Genomic_DNA"/>
</dbReference>
<evidence type="ECO:0000313" key="12">
    <source>
        <dbReference type="EMBL" id="SSX00056.1"/>
    </source>
</evidence>
<dbReference type="SUPFAM" id="SSF90123">
    <property type="entry name" value="ABC transporter transmembrane region"/>
    <property type="match status" value="1"/>
</dbReference>
<reference evidence="12" key="1">
    <citation type="submission" date="2018-04" db="EMBL/GenBank/DDBJ databases">
        <authorList>
            <person name="Go L.Y."/>
            <person name="Mitchell J.A."/>
        </authorList>
    </citation>
    <scope>NUCLEOTIDE SEQUENCE</scope>
    <source>
        <tissue evidence="12">Whole organism</tissue>
    </source>
</reference>
<dbReference type="Gene3D" id="1.20.1560.10">
    <property type="entry name" value="ABC transporter type 1, transmembrane domain"/>
    <property type="match status" value="1"/>
</dbReference>
<accession>A0A336K506</accession>
<dbReference type="InterPro" id="IPR050173">
    <property type="entry name" value="ABC_transporter_C-like"/>
</dbReference>
<evidence type="ECO:0000256" key="5">
    <source>
        <dbReference type="ARBA" id="ARBA00022741"/>
    </source>
</evidence>
<dbReference type="Pfam" id="PF00664">
    <property type="entry name" value="ABC_membrane"/>
    <property type="match status" value="1"/>
</dbReference>
<organism evidence="12">
    <name type="scientific">Culicoides sonorensis</name>
    <name type="common">Biting midge</name>
    <dbReference type="NCBI Taxonomy" id="179676"/>
    <lineage>
        <taxon>Eukaryota</taxon>
        <taxon>Metazoa</taxon>
        <taxon>Ecdysozoa</taxon>
        <taxon>Arthropoda</taxon>
        <taxon>Hexapoda</taxon>
        <taxon>Insecta</taxon>
        <taxon>Pterygota</taxon>
        <taxon>Neoptera</taxon>
        <taxon>Endopterygota</taxon>
        <taxon>Diptera</taxon>
        <taxon>Nematocera</taxon>
        <taxon>Chironomoidea</taxon>
        <taxon>Ceratopogonidae</taxon>
        <taxon>Ceratopogoninae</taxon>
        <taxon>Culicoides</taxon>
        <taxon>Monoculicoides</taxon>
    </lineage>
</organism>
<evidence type="ECO:0000259" key="11">
    <source>
        <dbReference type="PROSITE" id="PS50929"/>
    </source>
</evidence>
<feature type="domain" description="ABC transmembrane type-1" evidence="11">
    <location>
        <begin position="5"/>
        <end position="157"/>
    </location>
</feature>
<name>A0A336K506_CULSO</name>
<sequence length="157" mass="17813">MIMHFTVICTVLSTLLFYLGGLNAAKYLHEQLLGNILRAPITKFFDIVPIGRIVNRFSKDIDSTDTIIPPTVRAFFTCLFSVIATIIVISITTPIFITIIVPIGIIYFFVQRFYVATSRQLQRLESISRSPMYSLFGETLNGAATIRAYNAQERYVY</sequence>
<keyword evidence="8 9" id="KW-0472">Membrane</keyword>